<dbReference type="GO" id="GO:0008270">
    <property type="term" value="F:zinc ion binding"/>
    <property type="evidence" value="ECO:0007669"/>
    <property type="project" value="UniProtKB-KW"/>
</dbReference>
<dbReference type="GO" id="GO:0003676">
    <property type="term" value="F:nucleic acid binding"/>
    <property type="evidence" value="ECO:0007669"/>
    <property type="project" value="InterPro"/>
</dbReference>
<evidence type="ECO:0000313" key="4">
    <source>
        <dbReference type="EMBL" id="KAF4351405.1"/>
    </source>
</evidence>
<dbReference type="InterPro" id="IPR036691">
    <property type="entry name" value="Endo/exonu/phosph_ase_sf"/>
</dbReference>
<dbReference type="PANTHER" id="PTHR33710">
    <property type="entry name" value="BNAC02G09200D PROTEIN"/>
    <property type="match status" value="1"/>
</dbReference>
<reference evidence="4 5" key="1">
    <citation type="journal article" date="2020" name="bioRxiv">
        <title>Sequence and annotation of 42 cannabis genomes reveals extensive copy number variation in cannabinoid synthesis and pathogen resistance genes.</title>
        <authorList>
            <person name="Mckernan K.J."/>
            <person name="Helbert Y."/>
            <person name="Kane L.T."/>
            <person name="Ebling H."/>
            <person name="Zhang L."/>
            <person name="Liu B."/>
            <person name="Eaton Z."/>
            <person name="Mclaughlin S."/>
            <person name="Kingan S."/>
            <person name="Baybayan P."/>
            <person name="Concepcion G."/>
            <person name="Jordan M."/>
            <person name="Riva A."/>
            <person name="Barbazuk W."/>
            <person name="Harkins T."/>
        </authorList>
    </citation>
    <scope>NUCLEOTIDE SEQUENCE [LARGE SCALE GENOMIC DNA]</scope>
    <source>
        <strain evidence="5">cv. Jamaican Lion 4</strain>
        <tissue evidence="4">Leaf</tissue>
    </source>
</reference>
<evidence type="ECO:0000256" key="2">
    <source>
        <dbReference type="SAM" id="MobiDB-lite"/>
    </source>
</evidence>
<evidence type="ECO:0000313" key="5">
    <source>
        <dbReference type="Proteomes" id="UP000525078"/>
    </source>
</evidence>
<dbReference type="SUPFAM" id="SSF56219">
    <property type="entry name" value="DNase I-like"/>
    <property type="match status" value="1"/>
</dbReference>
<protein>
    <recommendedName>
        <fullName evidence="3">CCHC-type domain-containing protein</fullName>
    </recommendedName>
</protein>
<comment type="caution">
    <text evidence="4">The sequence shown here is derived from an EMBL/GenBank/DDBJ whole genome shotgun (WGS) entry which is preliminary data.</text>
</comment>
<dbReference type="Pfam" id="PF14392">
    <property type="entry name" value="zf-CCHC_4"/>
    <property type="match status" value="1"/>
</dbReference>
<accession>A0A7J6DZ24</accession>
<feature type="region of interest" description="Disordered" evidence="2">
    <location>
        <begin position="270"/>
        <end position="290"/>
    </location>
</feature>
<evidence type="ECO:0000256" key="1">
    <source>
        <dbReference type="PROSITE-ProRule" id="PRU00047"/>
    </source>
</evidence>
<organism evidence="4 5">
    <name type="scientific">Cannabis sativa</name>
    <name type="common">Hemp</name>
    <name type="synonym">Marijuana</name>
    <dbReference type="NCBI Taxonomy" id="3483"/>
    <lineage>
        <taxon>Eukaryota</taxon>
        <taxon>Viridiplantae</taxon>
        <taxon>Streptophyta</taxon>
        <taxon>Embryophyta</taxon>
        <taxon>Tracheophyta</taxon>
        <taxon>Spermatophyta</taxon>
        <taxon>Magnoliopsida</taxon>
        <taxon>eudicotyledons</taxon>
        <taxon>Gunneridae</taxon>
        <taxon>Pentapetalae</taxon>
        <taxon>rosids</taxon>
        <taxon>fabids</taxon>
        <taxon>Rosales</taxon>
        <taxon>Cannabaceae</taxon>
        <taxon>Cannabis</taxon>
    </lineage>
</organism>
<dbReference type="InterPro" id="IPR005135">
    <property type="entry name" value="Endo/exonuclease/phosphatase"/>
</dbReference>
<dbReference type="GO" id="GO:0003824">
    <property type="term" value="F:catalytic activity"/>
    <property type="evidence" value="ECO:0007669"/>
    <property type="project" value="InterPro"/>
</dbReference>
<feature type="non-terminal residue" evidence="4">
    <location>
        <position position="1"/>
    </location>
</feature>
<dbReference type="AlphaFoldDB" id="A0A7J6DZ24"/>
<feature type="compositionally biased region" description="Basic and acidic residues" evidence="2">
    <location>
        <begin position="270"/>
        <end position="282"/>
    </location>
</feature>
<keyword evidence="1" id="KW-0863">Zinc-finger</keyword>
<proteinExistence type="predicted"/>
<sequence>MGRVESTSPIGNCIQFLLIFRAIIMDLELVSRLTDVLRLDDSDGPVLALNKAGVEEGKRSLDLSLVGKVIGPKPANKDGIENAMKGVWKLHHRFQVEELSSKNVFRFFFGSREDRQRVYGGGPWTFDKQLICFVKPMGLGEISKMNFDFTSFWISINNVPLACMTELFAREWGERIGKLEDIKLVNGTMKVRVRMNITEPLKRGLRVAVDEQGNEVSLLFQYEHLPEFCFDCGIIGHKALDCPLRDFGGDNPRPDRGRYGSWMCAPSSPPRDRFRYQKKRDNSPSNRPIMSMGEASRILAAVEKGRVRYSGPSYEELAPTAVLEAREREEEGLAGVDGSAHLGSLSASVHAEPLGVQASLVGTRVEGASKNNSEMGKMMSKCDLGVINGALADKTSGKGKNNGEGGECPLLHALSDCGKGKKVMEGECSMDVVSDVVVGQVTESDVGIVENYNVHGLNSVDKGKGVMDISSQVEVSFTQALQDTFEPLIQAQKAKTWKRLNSARGRGSKGKPSSIPISPKLSHVLVANAINKVSPKVGGGGKRKMDVDVHYENVKKGRLEEQSKVVPENVGLGNPGALTALRTVVRKYSPSLVFLSETKLYGGWAEGIRRQISFSNSFHVDCVGKSGGLLLLWNDDWEVSVKSFSVGHIDALVKCPGLNVWRFTGFYGNPKASSRIDSWQLLCRLKGLFDLPWICGGDFNEILSINEKKGGVDRSLSAISDFQQALDKCDLVDMGFEGQCFTWLNKRQGVAHVQERLDRYFCNQEWHNLFPSVKVVNGDFIHSDHRPIAAILENVVCNRQYDKKKSFRFETHWLKDAECRDIVTQTWLSPDVPLDNQDSILDIFGRCADRLGAWNKTKFGSIPKLLTTEEDIVGEIEHYFGTIFSSTSPTPQQVEN</sequence>
<feature type="domain" description="CCHC-type" evidence="3">
    <location>
        <begin position="229"/>
        <end position="243"/>
    </location>
</feature>
<dbReference type="Gene3D" id="3.60.10.10">
    <property type="entry name" value="Endonuclease/exonuclease/phosphatase"/>
    <property type="match status" value="1"/>
</dbReference>
<keyword evidence="1" id="KW-0862">Zinc</keyword>
<dbReference type="EMBL" id="JAATIP010000337">
    <property type="protein sequence ID" value="KAF4351405.1"/>
    <property type="molecule type" value="Genomic_DNA"/>
</dbReference>
<name>A0A7J6DZ24_CANSA</name>
<dbReference type="InterPro" id="IPR001878">
    <property type="entry name" value="Znf_CCHC"/>
</dbReference>
<dbReference type="Pfam" id="PF14111">
    <property type="entry name" value="DUF4283"/>
    <property type="match status" value="1"/>
</dbReference>
<dbReference type="Pfam" id="PF03372">
    <property type="entry name" value="Exo_endo_phos"/>
    <property type="match status" value="1"/>
</dbReference>
<dbReference type="InterPro" id="IPR025836">
    <property type="entry name" value="Zn_knuckle_CX2CX4HX4C"/>
</dbReference>
<dbReference type="InterPro" id="IPR025558">
    <property type="entry name" value="DUF4283"/>
</dbReference>
<dbReference type="PANTHER" id="PTHR33710:SF83">
    <property type="entry name" value="ENDONUCLEASE_EXONUCLEASE_PHOSPHATASE DOMAIN-CONTAINING PROTEIN"/>
    <property type="match status" value="1"/>
</dbReference>
<gene>
    <name evidence="4" type="ORF">F8388_001025</name>
</gene>
<evidence type="ECO:0000259" key="3">
    <source>
        <dbReference type="PROSITE" id="PS50158"/>
    </source>
</evidence>
<keyword evidence="1" id="KW-0479">Metal-binding</keyword>
<dbReference type="Proteomes" id="UP000525078">
    <property type="component" value="Unassembled WGS sequence"/>
</dbReference>
<dbReference type="PROSITE" id="PS50158">
    <property type="entry name" value="ZF_CCHC"/>
    <property type="match status" value="1"/>
</dbReference>